<dbReference type="EMBL" id="JABXJJ020000054">
    <property type="protein sequence ID" value="MDI5973901.1"/>
    <property type="molecule type" value="Genomic_DNA"/>
</dbReference>
<dbReference type="EMBL" id="JAAGKO020000062">
    <property type="protein sequence ID" value="MDI5966823.1"/>
    <property type="molecule type" value="Genomic_DNA"/>
</dbReference>
<organism evidence="3">
    <name type="scientific">Streptantibioticus silvisoli</name>
    <dbReference type="NCBI Taxonomy" id="2705255"/>
    <lineage>
        <taxon>Bacteria</taxon>
        <taxon>Bacillati</taxon>
        <taxon>Actinomycetota</taxon>
        <taxon>Actinomycetes</taxon>
        <taxon>Kitasatosporales</taxon>
        <taxon>Streptomycetaceae</taxon>
        <taxon>Streptantibioticus</taxon>
    </lineage>
</organism>
<protein>
    <submittedName>
        <fullName evidence="3">Uncharacterized protein</fullName>
    </submittedName>
</protein>
<dbReference type="RefSeq" id="WP_271318161.1">
    <property type="nucleotide sequence ID" value="NZ_JAAGKO020000062.1"/>
</dbReference>
<dbReference type="AlphaFoldDB" id="A0AA90K1J5"/>
<reference evidence="3 4" key="1">
    <citation type="submission" date="2023-05" db="EMBL/GenBank/DDBJ databases">
        <title>Streptantibioticus silvisoli sp. nov., acidotolerant actinomycetes 1 from pine litter.</title>
        <authorList>
            <person name="Swiecimska M."/>
            <person name="Golinska P."/>
            <person name="Sangal V."/>
            <person name="Wachnowicz B."/>
            <person name="Goodfellow M."/>
        </authorList>
    </citation>
    <scope>NUCLEOTIDE SEQUENCE</scope>
    <source>
        <strain evidence="3">SL13</strain>
        <strain evidence="2 4">SL54</strain>
    </source>
</reference>
<comment type="caution">
    <text evidence="3">The sequence shown here is derived from an EMBL/GenBank/DDBJ whole genome shotgun (WGS) entry which is preliminary data.</text>
</comment>
<accession>A0AA90K1J5</accession>
<name>A0AA90K1J5_9ACTN</name>
<evidence type="ECO:0000313" key="2">
    <source>
        <dbReference type="EMBL" id="MDI5966823.1"/>
    </source>
</evidence>
<gene>
    <name evidence="2" type="ORF">POF43_029525</name>
    <name evidence="3" type="ORF">POF50_031940</name>
</gene>
<sequence>MSYEIEFLRREPGQSWDDALDHEEERDPVLSDVAGGRAGEELRAAWQRIVPHARALLGEVSVDDVRAAFCLDHEATGIQLSVYADTAGITVPYAARGSAAADLVERRLYPLARIVERETGLEGYDPQLGAAVADWTDAARPRVVALFEEASADAPRDPGHPGPGPSAGPGGPATDPGRGQ</sequence>
<feature type="region of interest" description="Disordered" evidence="1">
    <location>
        <begin position="147"/>
        <end position="180"/>
    </location>
</feature>
<evidence type="ECO:0000313" key="4">
    <source>
        <dbReference type="Proteomes" id="UP001156398"/>
    </source>
</evidence>
<evidence type="ECO:0000256" key="1">
    <source>
        <dbReference type="SAM" id="MobiDB-lite"/>
    </source>
</evidence>
<keyword evidence="4" id="KW-1185">Reference proteome</keyword>
<dbReference type="Proteomes" id="UP001156398">
    <property type="component" value="Unassembled WGS sequence"/>
</dbReference>
<evidence type="ECO:0000313" key="3">
    <source>
        <dbReference type="EMBL" id="MDI5973901.1"/>
    </source>
</evidence>
<proteinExistence type="predicted"/>